<keyword evidence="2" id="KW-1185">Reference proteome</keyword>
<evidence type="ECO:0000313" key="1">
    <source>
        <dbReference type="EMBL" id="RJG35199.1"/>
    </source>
</evidence>
<name>A0A418Y8V2_9GAMM</name>
<reference evidence="1 2" key="2">
    <citation type="submission" date="2019-01" db="EMBL/GenBank/DDBJ databases">
        <title>Motilimonas pumilus sp. nov., isolated from the gut of sea cucumber (Apostichopus japonicus).</title>
        <authorList>
            <person name="Wang F.-Q."/>
            <person name="Ren L.-H."/>
            <person name="Lin Y.-W."/>
            <person name="Sun G.-H."/>
            <person name="Du Z.-J."/>
            <person name="Zhao J.-X."/>
            <person name="Liu X.-J."/>
            <person name="Liu L.-J."/>
        </authorList>
    </citation>
    <scope>NUCLEOTIDE SEQUENCE [LARGE SCALE GENOMIC DNA]</scope>
    <source>
        <strain evidence="1 2">PLHSC7-2</strain>
    </source>
</reference>
<proteinExistence type="predicted"/>
<comment type="caution">
    <text evidence="1">The sequence shown here is derived from an EMBL/GenBank/DDBJ whole genome shotgun (WGS) entry which is preliminary data.</text>
</comment>
<dbReference type="AlphaFoldDB" id="A0A418Y8V2"/>
<sequence length="104" mass="11668">VLMETLSNGTRRVQLPRDAWATKKAFESASIKMPTGERVKGIKTLWPESFSSEDVVSASQSVLQKNSGNTTDRFLYGSYKGVEVKLVRDLDSGMIKTVHPTWYQ</sequence>
<dbReference type="Proteomes" id="UP000283255">
    <property type="component" value="Unassembled WGS sequence"/>
</dbReference>
<gene>
    <name evidence="1" type="ORF">D1Z90_20955</name>
</gene>
<reference evidence="1 2" key="1">
    <citation type="submission" date="2018-09" db="EMBL/GenBank/DDBJ databases">
        <authorList>
            <person name="Wang F."/>
        </authorList>
    </citation>
    <scope>NUCLEOTIDE SEQUENCE [LARGE SCALE GENOMIC DNA]</scope>
    <source>
        <strain evidence="1 2">PLHSC7-2</strain>
    </source>
</reference>
<dbReference type="OrthoDB" id="5697613at2"/>
<evidence type="ECO:0000313" key="2">
    <source>
        <dbReference type="Proteomes" id="UP000283255"/>
    </source>
</evidence>
<evidence type="ECO:0008006" key="3">
    <source>
        <dbReference type="Google" id="ProtNLM"/>
    </source>
</evidence>
<organism evidence="1 2">
    <name type="scientific">Motilimonas pumila</name>
    <dbReference type="NCBI Taxonomy" id="2303987"/>
    <lineage>
        <taxon>Bacteria</taxon>
        <taxon>Pseudomonadati</taxon>
        <taxon>Pseudomonadota</taxon>
        <taxon>Gammaproteobacteria</taxon>
        <taxon>Alteromonadales</taxon>
        <taxon>Alteromonadales genera incertae sedis</taxon>
        <taxon>Motilimonas</taxon>
    </lineage>
</organism>
<dbReference type="RefSeq" id="WP_147378834.1">
    <property type="nucleotide sequence ID" value="NZ_QZCH01000147.1"/>
</dbReference>
<protein>
    <recommendedName>
        <fullName evidence="3">Bacterial EndoU nuclease domain-containing protein</fullName>
    </recommendedName>
</protein>
<feature type="non-terminal residue" evidence="1">
    <location>
        <position position="1"/>
    </location>
</feature>
<dbReference type="EMBL" id="QZCH01000147">
    <property type="protein sequence ID" value="RJG35199.1"/>
    <property type="molecule type" value="Genomic_DNA"/>
</dbReference>
<accession>A0A418Y8V2</accession>